<feature type="region of interest" description="Disordered" evidence="1">
    <location>
        <begin position="492"/>
        <end position="518"/>
    </location>
</feature>
<organism evidence="3 4">
    <name type="scientific">Halorubrum halodurans</name>
    <dbReference type="NCBI Taxonomy" id="1383851"/>
    <lineage>
        <taxon>Archaea</taxon>
        <taxon>Methanobacteriati</taxon>
        <taxon>Methanobacteriota</taxon>
        <taxon>Stenosarchaea group</taxon>
        <taxon>Halobacteria</taxon>
        <taxon>Halobacteriales</taxon>
        <taxon>Haloferacaceae</taxon>
        <taxon>Halorubrum</taxon>
    </lineage>
</organism>
<dbReference type="InterPro" id="IPR003776">
    <property type="entry name" value="YcaO-like_dom"/>
</dbReference>
<gene>
    <name evidence="3" type="ORF">DJ70_01155</name>
</gene>
<evidence type="ECO:0000259" key="2">
    <source>
        <dbReference type="PROSITE" id="PS51664"/>
    </source>
</evidence>
<evidence type="ECO:0000256" key="1">
    <source>
        <dbReference type="SAM" id="MobiDB-lite"/>
    </source>
</evidence>
<proteinExistence type="predicted"/>
<dbReference type="PANTHER" id="PTHR37809:SF1">
    <property type="entry name" value="RIBOSOMAL PROTEIN S12 METHYLTHIOTRANSFERASE ACCESSORY FACTOR YCAO"/>
    <property type="match status" value="1"/>
</dbReference>
<feature type="region of interest" description="Disordered" evidence="1">
    <location>
        <begin position="296"/>
        <end position="316"/>
    </location>
</feature>
<comment type="caution">
    <text evidence="3">The sequence shown here is derived from an EMBL/GenBank/DDBJ whole genome shotgun (WGS) entry which is preliminary data.</text>
</comment>
<dbReference type="Gene3D" id="3.30.1330.230">
    <property type="match status" value="1"/>
</dbReference>
<dbReference type="RefSeq" id="WP_094529392.1">
    <property type="nucleotide sequence ID" value="NZ_NHPJ01000008.1"/>
</dbReference>
<dbReference type="PROSITE" id="PS51664">
    <property type="entry name" value="YCAO"/>
    <property type="match status" value="1"/>
</dbReference>
<dbReference type="Pfam" id="PF02624">
    <property type="entry name" value="YcaO"/>
    <property type="match status" value="1"/>
</dbReference>
<dbReference type="PANTHER" id="PTHR37809">
    <property type="entry name" value="RIBOSOMAL PROTEIN S12 METHYLTHIOTRANSFERASE ACCESSORY FACTOR YCAO"/>
    <property type="match status" value="1"/>
</dbReference>
<dbReference type="Proteomes" id="UP000216308">
    <property type="component" value="Unassembled WGS sequence"/>
</dbReference>
<dbReference type="EMBL" id="NHPJ01000008">
    <property type="protein sequence ID" value="OYR59155.1"/>
    <property type="molecule type" value="Genomic_DNA"/>
</dbReference>
<sequence>MDIGLVGDGPAVEAVSAALGDVDVNVMPVEPSLLDGFDLAVVVDTTGSATFDAANDLLDRWIAVEVGGVGGTPLADVDAAVTVLEDACYDCLGGRVASGGAEAADAPRGTRSAVRYAGAVAGRTAIRLLAGDPVGDTVREVPGPTRTLLPVPGCGCGSDPAPALPLEGERRSISAALERAERGVDDRVGLVSEVGERESFPVPYYVSHVADTTRFSDVRAAEFAAGADDDWDAAFMKALGEGLERYAAGVYRESSFTTATEADVPNPVAPDAFVRPDDAAAYAPGDELAWTTGERLVGTTGPAGSPPRNGDPSPDAETVVSLPAEFVHFPPPEPRYRPAITTGLGLGNTGAEAALSGLYETIERDATMTTWYSTTEPLGLDLDDPVVDRLEKRARAESLSVSTLLVTTDVDVPVVAAAVHRDGDWPRFAAGSGADLDPAAAARNALAEALQNWTELRSMGRETAGEQGAAIGRHADLPDATREFFDPDATVPAATLDAPGFGGEADGESDSRSGDGGTAELETVVDRVRSVGLDPVVARTTTRDVAALGFEAVRVLVPGAQPLFTGDPFFGERAREVPRSMGFEPTLDREYHPFP</sequence>
<dbReference type="OrthoDB" id="7433at2157"/>
<feature type="domain" description="YcaO" evidence="2">
    <location>
        <begin position="226"/>
        <end position="595"/>
    </location>
</feature>
<evidence type="ECO:0000313" key="3">
    <source>
        <dbReference type="EMBL" id="OYR59155.1"/>
    </source>
</evidence>
<reference evidence="3 4" key="1">
    <citation type="journal article" date="2014" name="Front. Microbiol.">
        <title>Population and genomic analysis of the genus Halorubrum.</title>
        <authorList>
            <person name="Fullmer M.S."/>
            <person name="Soucy S.M."/>
            <person name="Swithers K.S."/>
            <person name="Makkay A.M."/>
            <person name="Wheeler R."/>
            <person name="Ventosa A."/>
            <person name="Gogarten J.P."/>
            <person name="Papke R.T."/>
        </authorList>
    </citation>
    <scope>NUCLEOTIDE SEQUENCE [LARGE SCALE GENOMIC DNA]</scope>
    <source>
        <strain evidence="3 4">Cb34</strain>
    </source>
</reference>
<evidence type="ECO:0000313" key="4">
    <source>
        <dbReference type="Proteomes" id="UP000216308"/>
    </source>
</evidence>
<keyword evidence="4" id="KW-1185">Reference proteome</keyword>
<protein>
    <submittedName>
        <fullName evidence="3">Bacteriocin biosynthesis protein SagD</fullName>
    </submittedName>
</protein>
<name>A0A256IRL0_9EURY</name>
<accession>A0A256IRL0</accession>
<dbReference type="AlphaFoldDB" id="A0A256IRL0"/>